<dbReference type="PROSITE" id="PS51257">
    <property type="entry name" value="PROKAR_LIPOPROTEIN"/>
    <property type="match status" value="1"/>
</dbReference>
<evidence type="ECO:0008006" key="3">
    <source>
        <dbReference type="Google" id="ProtNLM"/>
    </source>
</evidence>
<reference evidence="1" key="1">
    <citation type="submission" date="2020-06" db="EMBL/GenBank/DDBJ databases">
        <title>Stable isotope informed genome-resolved metagenomics uncovers potential trophic interactions in rhizosphere soil.</title>
        <authorList>
            <person name="Starr E.P."/>
            <person name="Shi S."/>
            <person name="Blazewicz S.J."/>
            <person name="Koch B.J."/>
            <person name="Probst A.J."/>
            <person name="Hungate B.A."/>
            <person name="Pett-Ridge J."/>
            <person name="Firestone M.K."/>
            <person name="Banfield J.F."/>
        </authorList>
    </citation>
    <scope>NUCLEOTIDE SEQUENCE</scope>
    <source>
        <strain evidence="1">YM_69_17</strain>
    </source>
</reference>
<sequence>MKYGLPVLAALVLLGCAQKPGESSAALSRTVPVNGLDIGITRLTEANWGAWLVGPSLIGPSPAKVRAAERKAIEQVSGCKVTKVTQGDNPMRAEYVELTVAC</sequence>
<comment type="caution">
    <text evidence="1">The sequence shown here is derived from an EMBL/GenBank/DDBJ whole genome shotgun (WGS) entry which is preliminary data.</text>
</comment>
<accession>A0A952FPD6</accession>
<dbReference type="Proteomes" id="UP000700706">
    <property type="component" value="Unassembled WGS sequence"/>
</dbReference>
<dbReference type="AlphaFoldDB" id="A0A952FPD6"/>
<evidence type="ECO:0000313" key="2">
    <source>
        <dbReference type="Proteomes" id="UP000700706"/>
    </source>
</evidence>
<organism evidence="1 2">
    <name type="scientific">Inquilinus limosus</name>
    <dbReference type="NCBI Taxonomy" id="171674"/>
    <lineage>
        <taxon>Bacteria</taxon>
        <taxon>Pseudomonadati</taxon>
        <taxon>Pseudomonadota</taxon>
        <taxon>Alphaproteobacteria</taxon>
        <taxon>Rhodospirillales</taxon>
        <taxon>Rhodospirillaceae</taxon>
        <taxon>Inquilinus</taxon>
    </lineage>
</organism>
<proteinExistence type="predicted"/>
<gene>
    <name evidence="1" type="ORF">JF625_25840</name>
</gene>
<dbReference type="EMBL" id="JAEKLZ010000423">
    <property type="protein sequence ID" value="MBW8728553.1"/>
    <property type="molecule type" value="Genomic_DNA"/>
</dbReference>
<name>A0A952FPD6_9PROT</name>
<protein>
    <recommendedName>
        <fullName evidence="3">Lipoprotein</fullName>
    </recommendedName>
</protein>
<evidence type="ECO:0000313" key="1">
    <source>
        <dbReference type="EMBL" id="MBW8728553.1"/>
    </source>
</evidence>